<evidence type="ECO:0000313" key="10">
    <source>
        <dbReference type="EMBL" id="KAF0525704.1"/>
    </source>
</evidence>
<comment type="subcellular location">
    <subcellularLocation>
        <location evidence="1">Mitochondrion inner membrane</location>
        <topology evidence="1">Peripheral membrane protein</topology>
        <orientation evidence="1">Intermembrane side</orientation>
    </subcellularLocation>
</comment>
<keyword evidence="11" id="KW-1185">Reference proteome</keyword>
<evidence type="ECO:0000256" key="6">
    <source>
        <dbReference type="ARBA" id="ARBA00022982"/>
    </source>
</evidence>
<organism evidence="10 11">
    <name type="scientific">Gigaspora margarita</name>
    <dbReference type="NCBI Taxonomy" id="4874"/>
    <lineage>
        <taxon>Eukaryota</taxon>
        <taxon>Fungi</taxon>
        <taxon>Fungi incertae sedis</taxon>
        <taxon>Mucoromycota</taxon>
        <taxon>Glomeromycotina</taxon>
        <taxon>Glomeromycetes</taxon>
        <taxon>Diversisporales</taxon>
        <taxon>Gigasporaceae</taxon>
        <taxon>Gigaspora</taxon>
    </lineage>
</organism>
<evidence type="ECO:0000256" key="9">
    <source>
        <dbReference type="ARBA" id="ARBA00023157"/>
    </source>
</evidence>
<proteinExistence type="inferred from homology"/>
<dbReference type="SUPFAM" id="SSF81531">
    <property type="entry name" value="Non-heme 11 kDa protein of cytochrome bc1 complex (Ubiquinol-cytochrome c reductase)"/>
    <property type="match status" value="1"/>
</dbReference>
<dbReference type="FunFam" id="1.10.287.20:FF:000001">
    <property type="entry name" value="Cytochrome b-c1 complex subunit 6"/>
    <property type="match status" value="1"/>
</dbReference>
<dbReference type="AlphaFoldDB" id="A0A8H4ARL5"/>
<dbReference type="PANTHER" id="PTHR15336:SF0">
    <property type="entry name" value="CYTOCHROME B-C1 COMPLEX SUBUNIT 6, MITOCHONDRIAL"/>
    <property type="match status" value="1"/>
</dbReference>
<evidence type="ECO:0000256" key="7">
    <source>
        <dbReference type="ARBA" id="ARBA00023128"/>
    </source>
</evidence>
<dbReference type="InterPro" id="IPR023184">
    <property type="entry name" value="Ubol_cytC_Rdtase_hinge_dom"/>
</dbReference>
<evidence type="ECO:0000256" key="5">
    <source>
        <dbReference type="ARBA" id="ARBA00022792"/>
    </source>
</evidence>
<evidence type="ECO:0000256" key="1">
    <source>
        <dbReference type="ARBA" id="ARBA00004137"/>
    </source>
</evidence>
<dbReference type="OrthoDB" id="405848at2759"/>
<reference evidence="10 11" key="1">
    <citation type="journal article" date="2019" name="Environ. Microbiol.">
        <title>At the nexus of three kingdoms: the genome of the mycorrhizal fungus Gigaspora margarita provides insights into plant, endobacterial and fungal interactions.</title>
        <authorList>
            <person name="Venice F."/>
            <person name="Ghignone S."/>
            <person name="Salvioli di Fossalunga A."/>
            <person name="Amselem J."/>
            <person name="Novero M."/>
            <person name="Xianan X."/>
            <person name="Sedzielewska Toro K."/>
            <person name="Morin E."/>
            <person name="Lipzen A."/>
            <person name="Grigoriev I.V."/>
            <person name="Henrissat B."/>
            <person name="Martin F.M."/>
            <person name="Bonfante P."/>
        </authorList>
    </citation>
    <scope>NUCLEOTIDE SEQUENCE [LARGE SCALE GENOMIC DNA]</scope>
    <source>
        <strain evidence="10 11">BEG34</strain>
    </source>
</reference>
<keyword evidence="6" id="KW-0249">Electron transport</keyword>
<name>A0A8H4ARL5_GIGMA</name>
<evidence type="ECO:0000256" key="4">
    <source>
        <dbReference type="ARBA" id="ARBA00022660"/>
    </source>
</evidence>
<keyword evidence="4" id="KW-0679">Respiratory chain</keyword>
<dbReference type="GO" id="GO:0005743">
    <property type="term" value="C:mitochondrial inner membrane"/>
    <property type="evidence" value="ECO:0007669"/>
    <property type="project" value="UniProtKB-SubCell"/>
</dbReference>
<dbReference type="Pfam" id="PF02320">
    <property type="entry name" value="UCR_hinge"/>
    <property type="match status" value="1"/>
</dbReference>
<keyword evidence="8" id="KW-0472">Membrane</keyword>
<keyword evidence="3" id="KW-0813">Transport</keyword>
<comment type="caution">
    <text evidence="10">The sequence shown here is derived from an EMBL/GenBank/DDBJ whole genome shotgun (WGS) entry which is preliminary data.</text>
</comment>
<dbReference type="Proteomes" id="UP000439903">
    <property type="component" value="Unassembled WGS sequence"/>
</dbReference>
<protein>
    <submittedName>
        <fullName evidence="10">Non-heme 11 kDa protein of cytochrome bc1 complex</fullName>
    </submittedName>
</protein>
<dbReference type="EMBL" id="WTPW01000296">
    <property type="protein sequence ID" value="KAF0525704.1"/>
    <property type="molecule type" value="Genomic_DNA"/>
</dbReference>
<evidence type="ECO:0000313" key="11">
    <source>
        <dbReference type="Proteomes" id="UP000439903"/>
    </source>
</evidence>
<dbReference type="GO" id="GO:0006122">
    <property type="term" value="P:mitochondrial electron transport, ubiquinol to cytochrome c"/>
    <property type="evidence" value="ECO:0007669"/>
    <property type="project" value="InterPro"/>
</dbReference>
<evidence type="ECO:0000256" key="3">
    <source>
        <dbReference type="ARBA" id="ARBA00022448"/>
    </source>
</evidence>
<gene>
    <name evidence="10" type="ORF">F8M41_014390</name>
</gene>
<keyword evidence="5" id="KW-0999">Mitochondrion inner membrane</keyword>
<comment type="similarity">
    <text evidence="2">Belongs to the UQCRH/QCR6 family.</text>
</comment>
<dbReference type="InterPro" id="IPR036811">
    <property type="entry name" value="Ubol_cytC_Rdtase_hinge_dom_sf"/>
</dbReference>
<keyword evidence="9" id="KW-1015">Disulfide bond</keyword>
<evidence type="ECO:0000256" key="2">
    <source>
        <dbReference type="ARBA" id="ARBA00006498"/>
    </source>
</evidence>
<evidence type="ECO:0000256" key="8">
    <source>
        <dbReference type="ARBA" id="ARBA00023136"/>
    </source>
</evidence>
<accession>A0A8H4ARL5</accession>
<keyword evidence="7" id="KW-0496">Mitochondrion</keyword>
<sequence>MTEKTQQEKGFFSIVHAEAKSEEPEETEETVQEDPEDPKIALDEACGNTTACAPLKHHLEECNSRVEAGETDEACTEELLHFLHCVNNCVAPKLFEQLK</sequence>
<dbReference type="InterPro" id="IPR003422">
    <property type="entry name" value="Cyt_b-c1_6"/>
</dbReference>
<dbReference type="PANTHER" id="PTHR15336">
    <property type="entry name" value="UBIQUINOL-CYTOCHROME C REDUCTASE COMPLEX 7.8 KDA PROTEIN"/>
    <property type="match status" value="1"/>
</dbReference>
<dbReference type="Gene3D" id="1.10.287.20">
    <property type="entry name" value="Ubiquinol-cytochrome C reductase hinge domain"/>
    <property type="match status" value="1"/>
</dbReference>